<keyword evidence="8 9" id="KW-0472">Membrane</keyword>
<evidence type="ECO:0000256" key="7">
    <source>
        <dbReference type="ARBA" id="ARBA00022989"/>
    </source>
</evidence>
<feature type="domain" description="ABC transmembrane type-1" evidence="10">
    <location>
        <begin position="17"/>
        <end position="222"/>
    </location>
</feature>
<feature type="transmembrane region" description="Helical" evidence="9">
    <location>
        <begin position="205"/>
        <end position="226"/>
    </location>
</feature>
<protein>
    <submittedName>
        <fullName evidence="11">Amino acid ABC transporter permease</fullName>
    </submittedName>
</protein>
<dbReference type="Pfam" id="PF00528">
    <property type="entry name" value="BPD_transp_1"/>
    <property type="match status" value="1"/>
</dbReference>
<evidence type="ECO:0000256" key="6">
    <source>
        <dbReference type="ARBA" id="ARBA00022970"/>
    </source>
</evidence>
<evidence type="ECO:0000256" key="3">
    <source>
        <dbReference type="ARBA" id="ARBA00022448"/>
    </source>
</evidence>
<proteinExistence type="inferred from homology"/>
<dbReference type="PROSITE" id="PS50928">
    <property type="entry name" value="ABC_TM1"/>
    <property type="match status" value="1"/>
</dbReference>
<sequence>MDFSFLTDPRYDFLGAFWMTIQLSFWSALGAFVLGVVLAAMRVSPVPLMRGFGTAYVNIVRNIPLTVIIIVMSQVIAGTLGLRLAVREPGVNPQGFLDSQNFRLAVLGFILYTATFVCEAVRSGINTVPPGQAEAARAIGLRFTQVLGIVILPQAIRAVIAPLGSVLIALIKNTTVASAIGVFEAAALMNLYIENEADKFPATFLAIAVGFVIITLPIGLLFGAWAKKVGVKR</sequence>
<evidence type="ECO:0000313" key="12">
    <source>
        <dbReference type="Proteomes" id="UP000663792"/>
    </source>
</evidence>
<dbReference type="CDD" id="cd06261">
    <property type="entry name" value="TM_PBP2"/>
    <property type="match status" value="1"/>
</dbReference>
<gene>
    <name evidence="11" type="ORF">JL106_18150</name>
</gene>
<keyword evidence="5 9" id="KW-0812">Transmembrane</keyword>
<comment type="subcellular location">
    <subcellularLocation>
        <location evidence="1 9">Cell membrane</location>
        <topology evidence="1 9">Multi-pass membrane protein</topology>
    </subcellularLocation>
</comment>
<dbReference type="InterPro" id="IPR010065">
    <property type="entry name" value="AA_ABC_transptr_permease_3TM"/>
</dbReference>
<accession>A0A939C3L4</accession>
<dbReference type="Gene3D" id="1.10.3720.10">
    <property type="entry name" value="MetI-like"/>
    <property type="match status" value="1"/>
</dbReference>
<name>A0A939C3L4_9ACTN</name>
<evidence type="ECO:0000259" key="10">
    <source>
        <dbReference type="PROSITE" id="PS50928"/>
    </source>
</evidence>
<dbReference type="EMBL" id="JAERWK010000025">
    <property type="protein sequence ID" value="MBM9469212.1"/>
    <property type="molecule type" value="Genomic_DNA"/>
</dbReference>
<keyword evidence="3 9" id="KW-0813">Transport</keyword>
<feature type="transmembrane region" description="Helical" evidence="9">
    <location>
        <begin position="16"/>
        <end position="41"/>
    </location>
</feature>
<dbReference type="Proteomes" id="UP000663792">
    <property type="component" value="Unassembled WGS sequence"/>
</dbReference>
<dbReference type="RefSeq" id="WP_205262173.1">
    <property type="nucleotide sequence ID" value="NZ_JAERWK010000025.1"/>
</dbReference>
<reference evidence="11" key="1">
    <citation type="submission" date="2021-01" db="EMBL/GenBank/DDBJ databases">
        <title>YIM 132084 draft genome.</title>
        <authorList>
            <person name="An D."/>
        </authorList>
    </citation>
    <scope>NUCLEOTIDE SEQUENCE</scope>
    <source>
        <strain evidence="11">YIM 132084</strain>
    </source>
</reference>
<evidence type="ECO:0000313" key="11">
    <source>
        <dbReference type="EMBL" id="MBM9469212.1"/>
    </source>
</evidence>
<dbReference type="GO" id="GO:0043190">
    <property type="term" value="C:ATP-binding cassette (ABC) transporter complex"/>
    <property type="evidence" value="ECO:0007669"/>
    <property type="project" value="InterPro"/>
</dbReference>
<feature type="transmembrane region" description="Helical" evidence="9">
    <location>
        <begin position="146"/>
        <end position="170"/>
    </location>
</feature>
<keyword evidence="7 9" id="KW-1133">Transmembrane helix</keyword>
<evidence type="ECO:0000256" key="9">
    <source>
        <dbReference type="RuleBase" id="RU363032"/>
    </source>
</evidence>
<dbReference type="NCBIfam" id="TIGR01726">
    <property type="entry name" value="HEQRo_perm_3TM"/>
    <property type="match status" value="1"/>
</dbReference>
<evidence type="ECO:0000256" key="5">
    <source>
        <dbReference type="ARBA" id="ARBA00022692"/>
    </source>
</evidence>
<dbReference type="InterPro" id="IPR035906">
    <property type="entry name" value="MetI-like_sf"/>
</dbReference>
<evidence type="ECO:0000256" key="8">
    <source>
        <dbReference type="ARBA" id="ARBA00023136"/>
    </source>
</evidence>
<dbReference type="InterPro" id="IPR000515">
    <property type="entry name" value="MetI-like"/>
</dbReference>
<keyword evidence="12" id="KW-1185">Reference proteome</keyword>
<comment type="caution">
    <text evidence="11">The sequence shown here is derived from an EMBL/GenBank/DDBJ whole genome shotgun (WGS) entry which is preliminary data.</text>
</comment>
<dbReference type="GO" id="GO:0006865">
    <property type="term" value="P:amino acid transport"/>
    <property type="evidence" value="ECO:0007669"/>
    <property type="project" value="UniProtKB-KW"/>
</dbReference>
<evidence type="ECO:0000256" key="4">
    <source>
        <dbReference type="ARBA" id="ARBA00022475"/>
    </source>
</evidence>
<dbReference type="AlphaFoldDB" id="A0A939C3L4"/>
<dbReference type="PANTHER" id="PTHR30614:SF37">
    <property type="entry name" value="AMINO-ACID ABC TRANSPORTER PERMEASE PROTEIN YHDX-RELATED"/>
    <property type="match status" value="1"/>
</dbReference>
<evidence type="ECO:0000256" key="1">
    <source>
        <dbReference type="ARBA" id="ARBA00004651"/>
    </source>
</evidence>
<dbReference type="GO" id="GO:0022857">
    <property type="term" value="F:transmembrane transporter activity"/>
    <property type="evidence" value="ECO:0007669"/>
    <property type="project" value="InterPro"/>
</dbReference>
<feature type="transmembrane region" description="Helical" evidence="9">
    <location>
        <begin position="62"/>
        <end position="82"/>
    </location>
</feature>
<dbReference type="PANTHER" id="PTHR30614">
    <property type="entry name" value="MEMBRANE COMPONENT OF AMINO ACID ABC TRANSPORTER"/>
    <property type="match status" value="1"/>
</dbReference>
<comment type="similarity">
    <text evidence="2">Belongs to the binding-protein-dependent transport system permease family. HisMQ subfamily.</text>
</comment>
<dbReference type="InterPro" id="IPR043429">
    <property type="entry name" value="ArtM/GltK/GlnP/TcyL/YhdX-like"/>
</dbReference>
<organism evidence="11 12">
    <name type="scientific">Nakamurella leprariae</name>
    <dbReference type="NCBI Taxonomy" id="2803911"/>
    <lineage>
        <taxon>Bacteria</taxon>
        <taxon>Bacillati</taxon>
        <taxon>Actinomycetota</taxon>
        <taxon>Actinomycetes</taxon>
        <taxon>Nakamurellales</taxon>
        <taxon>Nakamurellaceae</taxon>
        <taxon>Nakamurella</taxon>
    </lineage>
</organism>
<keyword evidence="6" id="KW-0029">Amino-acid transport</keyword>
<dbReference type="SUPFAM" id="SSF161098">
    <property type="entry name" value="MetI-like"/>
    <property type="match status" value="1"/>
</dbReference>
<evidence type="ECO:0000256" key="2">
    <source>
        <dbReference type="ARBA" id="ARBA00010072"/>
    </source>
</evidence>
<keyword evidence="4" id="KW-1003">Cell membrane</keyword>
<feature type="transmembrane region" description="Helical" evidence="9">
    <location>
        <begin position="102"/>
        <end position="125"/>
    </location>
</feature>